<keyword evidence="8" id="KW-1185">Reference proteome</keyword>
<dbReference type="Proteomes" id="UP001642464">
    <property type="component" value="Unassembled WGS sequence"/>
</dbReference>
<dbReference type="Gene3D" id="2.30.29.30">
    <property type="entry name" value="Pleckstrin-homology domain (PH domain)/Phosphotyrosine-binding domain (PTB)"/>
    <property type="match status" value="1"/>
</dbReference>
<dbReference type="PANTHER" id="PTHR46108:SF4">
    <property type="entry name" value="BLUE CHEESE"/>
    <property type="match status" value="1"/>
</dbReference>
<dbReference type="SUPFAM" id="SSF50729">
    <property type="entry name" value="PH domain-like"/>
    <property type="match status" value="1"/>
</dbReference>
<dbReference type="PROSITE" id="PS50197">
    <property type="entry name" value="BEACH"/>
    <property type="match status" value="1"/>
</dbReference>
<dbReference type="InterPro" id="IPR036322">
    <property type="entry name" value="WD40_repeat_dom_sf"/>
</dbReference>
<dbReference type="InterPro" id="IPR051944">
    <property type="entry name" value="BEACH_domain_protein"/>
</dbReference>
<feature type="region of interest" description="Disordered" evidence="4">
    <location>
        <begin position="145"/>
        <end position="181"/>
    </location>
</feature>
<feature type="region of interest" description="Disordered" evidence="4">
    <location>
        <begin position="2991"/>
        <end position="3028"/>
    </location>
</feature>
<evidence type="ECO:0000256" key="4">
    <source>
        <dbReference type="SAM" id="MobiDB-lite"/>
    </source>
</evidence>
<feature type="region of interest" description="Disordered" evidence="4">
    <location>
        <begin position="1189"/>
        <end position="1210"/>
    </location>
</feature>
<dbReference type="PROSITE" id="PS51783">
    <property type="entry name" value="PH_BEACH"/>
    <property type="match status" value="1"/>
</dbReference>
<feature type="domain" description="BEACH" evidence="5">
    <location>
        <begin position="3245"/>
        <end position="3542"/>
    </location>
</feature>
<comment type="caution">
    <text evidence="7">The sequence shown here is derived from an EMBL/GenBank/DDBJ whole genome shotgun (WGS) entry which is preliminary data.</text>
</comment>
<proteinExistence type="predicted"/>
<dbReference type="EMBL" id="CAXAMM010042977">
    <property type="protein sequence ID" value="CAK9107808.1"/>
    <property type="molecule type" value="Genomic_DNA"/>
</dbReference>
<dbReference type="SUPFAM" id="SSF50978">
    <property type="entry name" value="WD40 repeat-like"/>
    <property type="match status" value="1"/>
</dbReference>
<dbReference type="Pfam" id="PF23295">
    <property type="entry name" value="Arm_4"/>
    <property type="match status" value="1"/>
</dbReference>
<protein>
    <submittedName>
        <fullName evidence="7">BEACH domain-containing protein lvsA (Large volume sphere mutant protein A)</fullName>
    </submittedName>
</protein>
<feature type="region of interest" description="Disordered" evidence="4">
    <location>
        <begin position="2741"/>
        <end position="2788"/>
    </location>
</feature>
<feature type="region of interest" description="Disordered" evidence="4">
    <location>
        <begin position="536"/>
        <end position="604"/>
    </location>
</feature>
<accession>A0ABP0S628</accession>
<feature type="region of interest" description="Disordered" evidence="4">
    <location>
        <begin position="2896"/>
        <end position="2971"/>
    </location>
</feature>
<dbReference type="Pfam" id="PF02138">
    <property type="entry name" value="Beach"/>
    <property type="match status" value="1"/>
</dbReference>
<feature type="compositionally biased region" description="Low complexity" evidence="4">
    <location>
        <begin position="1793"/>
        <end position="1804"/>
    </location>
</feature>
<feature type="compositionally biased region" description="Pro residues" evidence="4">
    <location>
        <begin position="1767"/>
        <end position="1792"/>
    </location>
</feature>
<feature type="repeat" description="WD" evidence="3">
    <location>
        <begin position="3729"/>
        <end position="3770"/>
    </location>
</feature>
<dbReference type="PANTHER" id="PTHR46108">
    <property type="entry name" value="BLUE CHEESE"/>
    <property type="match status" value="1"/>
</dbReference>
<evidence type="ECO:0000259" key="6">
    <source>
        <dbReference type="PROSITE" id="PS51783"/>
    </source>
</evidence>
<evidence type="ECO:0000259" key="5">
    <source>
        <dbReference type="PROSITE" id="PS50197"/>
    </source>
</evidence>
<reference evidence="7 8" key="1">
    <citation type="submission" date="2024-02" db="EMBL/GenBank/DDBJ databases">
        <authorList>
            <person name="Chen Y."/>
            <person name="Shah S."/>
            <person name="Dougan E. K."/>
            <person name="Thang M."/>
            <person name="Chan C."/>
        </authorList>
    </citation>
    <scope>NUCLEOTIDE SEQUENCE [LARGE SCALE GENOMIC DNA]</scope>
</reference>
<feature type="compositionally biased region" description="Acidic residues" evidence="4">
    <location>
        <begin position="2944"/>
        <end position="2953"/>
    </location>
</feature>
<dbReference type="Pfam" id="PF14844">
    <property type="entry name" value="PH_BEACH"/>
    <property type="match status" value="1"/>
</dbReference>
<feature type="compositionally biased region" description="Basic and acidic residues" evidence="4">
    <location>
        <begin position="556"/>
        <end position="566"/>
    </location>
</feature>
<sequence>MSADEVRARLKLAEDMLPGLLAEALAACDADLEEMKQVLGGHIRVAKGEGKATLVTLERAGTTRQNLCFQTLDVLEQIACALEDGPDSLAAVELPTRLLHCLSVYHGVIINEDRSDFERRARPDATEDAMDGDTSEDLVDDLLTESENEDMADSEIDSASAAGDEDEDEDEDNQGKLQSSGRLVRVTTSDSIFARISAALCHLLMHEPVQLSLMREPGLGLRMLLLLVEATSGAADVLHVLDALSAEVILEPVVEHMHESRVLARLVAFLRKRAADHAALRILSSVVKLLMASCRSGSQLLMDSFLESGGYIYFYEVLCQMPPCEETELLLSDLRQLAYLGPGFAQAEEEAEHLGVVHSVFLARNEAAFAVVAGLLCHIQYSICGSDARARDIIWQRHAFAWRFLSGSESQDTVDFIKQLAPVENADALRLPLLHCILTIYSSNPVNFGMLDEKFGVMSTLLISLGASLRIHDEFLFMVAKLLELISMGMDYRPVRLLETICRDTLPRLVANRHNTQHTVSEDQATLSFELGAQMDPSHAVSPSNSPSRLSLKSSKSKDDEERFAEVLHGGGGSGGTALTMLGGSQTGTGTGTGTRQQAAQAPESTTGSFVMQVLCKTLVKMVRSDEEYKDLLRAAGILSDALFPFLQEAARTDAASDPELFKMLPGWCTLLCDMLEGNLENDRALRDAKVDRALYALVPSDPPTVLGVLLLLARMGSEMVEQDIGALLEMLEGGDQDKALKVHILGTLADMMRKNHNAKDIVRQLSGFETMLAVADTLQGAFGEDLDPVEEDLSIVLLERIFQLLTVSMTGNHAVNRSYIKEDIRYESISSTCQKIGIFGSSRDVDLVDMVVDCCTEVVEIKHGKSPQAADAVDESALRIRNVDPLQVLTIRISLLSPAGLERLLTRLNTMVYGDHSEQAANCQILCETWIPRILMEEIFDSIICDPAHDLHDTSLNLLGSLARHHSTTRSIQQLLEMIFKLYQKRKQERETPKIVALLRMLNLAANPGNDDAFFCPYIQMAGPSDIFILANSPRDHDVGGDAALQDSARKIAPQTSHRSSVQNNAPGNLHIAGLGKRSWPPSQGYTMSFWIWLGEDVGREIVLASVRNTDGHQLLRVTVESNDTVHIRTCGPNPMQSSSLASSSATHQQHAFHGLGASSESNVAMGALAAVMASAEASAALSKAIGLGGRKSSSPAPTAASGNKPAPQTMEERFLRDLAPFEITFPNLDLAPGRWHHLVFVHKQVANLGLMLDKSLNGRMTLFCDGVEVATSRFPYPTSSPHGGLKTSVFLGVDPIVSATRRPSDPVRFWRLGPMMMLDVPKDAVLARELYILGVNYTGTLTRSCATLRDARSFTTVLLEQLFSYELQRASSLDGSVVRHLEQIKLPSMCWKELLQKSNWILNQPGQVDLENVVYSFYAGRKATVEGFPSIDTKSLVAKNIREIDVPRTVLVNSSNATSSDSSVDGSNGHGQQPVLAVLGGGAFAVTPLPLCDTIRSVGGVTVVLRLLELTDDPEVIQRVLNLLRDILNGHEYNRFSFRRLNGHRILAWLLFGVAQRTKDIFTPPVFEAMLHLAILGQGTSAVIVDPEMLHQLVLNHQVWRGSEDTSGYHRWRFVIIILQWLSNLVDLGNVNAALNVDALHRLNIIDWVLEIMLTLAVDIPPEHGIVADVLAAALQFLHNLNKQKLVRRSLFEMFKHILVSLPFEEEDEARRPHSKSQGHEDADNQTDDEPFDSEASEMVSELLQRASNQAGDTHSEEADAAQNPLPPPPPPPPPPPGGDGPFLPPPLVIPAPISVSASVSSLPDVEIEDERGADENGDVDGAMASPASTRSGPPARIRRGRRRRKARRRTVTDMMINRNAVRQSLRRVRVTHISSKEALSDQGEAILKQVRCMLFQLLLDLISGDNATGSEENDAHRSQICTIYADILSVHWFTCLMDPAMDSDTFLLAARLLAEVFQASDDFMRHFILNGGCEMLGVVAARHAESESAVFLLLLMVIGLPVHRLDSPIRFLKRDSEAELPNSVQVDAVGGGRRSSGLTADGRISGFVSDSVKKDLLKRREIIEGSMTVEMLRSGLVEEFEAALALKTVLDPPMYFVDVLGTMVELLKQPDRDSLVGDVMQALLLSLYELPELGRIFGSFRALEALTDLVFHYAALPQAGIDLVEQESGHAALDGRDEHIFTAKVPQDVLRFFRELICQSLAENIASRKGADGAGIPATKRSGSFGSAAAAISADNPSTGAAFGSASAGMQSRPRTMSGLAKGSVLESYKAKDGRKLLESMMQAFPSTAEPAKALWYQTALVQALLPDLSLMLDDKTWEARKNTDSRMKLPHNADPGKLVSMNCFLAGRASFGWVPYSEHTVLELTLQTLRCVDTAEPMRDRVLRCARGLTLWSLDVSLLNQTQGDMVQFLSAVKRNFNALEIDNTIARARHGAGNSASPNVYRQPPGLVEMLPVGVQHHLNLHDESVLFVASLLYLLLKVVAVSNDDDAESHDEVSSAALEIVKLALMTKRDVFVRDEDGVGPLVRLIARGVSPNLDQLVDPPKWLGHVWKHVQTIELFGTQRQCGLSAPDGLMNFMAKFDPSKTPATYPAKCRYLLMEVDAIIMQRRLREEGPRAAPKVVFSTLLAESKGLVKSTQTDAVERHRRWQRVGLEHLLRGKGFWKKESDDFRCGIYKEFFVDLPPDAESVEEDPLRSLEHHCLDLSEGKDRMRRRIHTHIDFYRTYKFAGMLDLDVAEPSSPVSTPVLDELSAGLPRAPSSAAPDDDGETPSPASLGSSTKCEDSPDLLQDEMNKVLLHMRHHPKSGEGQPSTRIRSLTDDGEENDDEDETEGRDALSPSKAGDASGSSDPRLTEDTVEKEAGAGAEDTPVPVCNLEEMSAACNLEEMSAALDQERTESFDLASAVEPPKKRGIERTSSMKIRSAARSQRGQRGDLVSKEEEPIDTIDEDGEPRSPPSTPPPVPANADAASASSFNLKDDHGSKQLATAAEDEDFLEGEGDKTGGDEVTTRSAELEEEQQEPQAQHLSVSLEDEMVALGWENAERILTELDQVDRKPERIMNCSDISGLEATKGVCLLCETAFYFVTNYQIRDDTGAVEEVSEENHNLHTFDFTVVDSYLHILPKRSDGMTPRSVGAGTPRSMSVSSRAEIAPPPHELRKLRFDNIREVYRRRFMFAEVGLELFGVDGMNVLLVFGSAADRDWMFTKILSRELPNLLLSKTANMQGLAQSSLTNPDGLSLGALMAPWRRFRASVTKRWQDGEISNFGYLMYLNTLAGRSHNDLTQYPVFPWVLRQFTEPTIDLEDPSSYRDLSKPMGALNPERAKQFVERYQSLESVATETQMQPFHYGTHYSCSAYVLQFLIRLEPYTGMALELQSGQFDRPDRLFHSFAASWRSVSGEDYNAQDVRELTPEFFYLPEFLENMNRFDFGVTQRGVRVDDVELPAWAENDARYFVRMHRRALESRFVSENLHSWIDLIFGFKQRGRAAIEAQNVFHPLTYEGEVNPDDIEDPLVKKATRAQIHNFGQTPRKLFSKPHPPRVVPRVDPNASVQELDAAAVHWHAKLAPPLVIPGSFARPEVVCPGKPTPTRRPGEVAMVQMGSLQVKYAGTPGHVSELNLSAEGKVFAATGTCSIVHPGSSHFVSWGAENGSLRLHSVSQSNINFAAPASKVVAVFEALHNGVITACSVTKDGKYIWTGGADALVAVWQLRRTKNRAVLWSLDQVQSLASHTARVTALATCLEQGVAVSGSKDCTCVLWDLEKKRFIRRLGKPSASGPIHQVSINQGNGNILALSGTELCYYHINGSLLASLHLTPNMHGMRLDQPRSCLATASDDHQDGVVAVTGHSNGAVALWDLPERPGKRAFSLRVVLHTGQNAAVTALAVDAGQRRLAVGDELGTASAWASIDSQIHPS</sequence>
<dbReference type="InterPro" id="IPR001680">
    <property type="entry name" value="WD40_rpt"/>
</dbReference>
<gene>
    <name evidence="7" type="ORF">SCF082_LOCUS50173</name>
</gene>
<feature type="region of interest" description="Disordered" evidence="4">
    <location>
        <begin position="3132"/>
        <end position="3152"/>
    </location>
</feature>
<dbReference type="InterPro" id="IPR000409">
    <property type="entry name" value="BEACH_dom"/>
</dbReference>
<feature type="compositionally biased region" description="Acidic residues" evidence="4">
    <location>
        <begin position="2822"/>
        <end position="2834"/>
    </location>
</feature>
<dbReference type="SMART" id="SM00320">
    <property type="entry name" value="WD40"/>
    <property type="match status" value="3"/>
</dbReference>
<feature type="compositionally biased region" description="Polar residues" evidence="4">
    <location>
        <begin position="2918"/>
        <end position="2933"/>
    </location>
</feature>
<dbReference type="InterPro" id="IPR019775">
    <property type="entry name" value="WD40_repeat_CS"/>
</dbReference>
<dbReference type="InterPro" id="IPR036372">
    <property type="entry name" value="BEACH_dom_sf"/>
</dbReference>
<dbReference type="SUPFAM" id="SSF48371">
    <property type="entry name" value="ARM repeat"/>
    <property type="match status" value="2"/>
</dbReference>
<dbReference type="InterPro" id="IPR016024">
    <property type="entry name" value="ARM-type_fold"/>
</dbReference>
<evidence type="ECO:0000313" key="8">
    <source>
        <dbReference type="Proteomes" id="UP001642464"/>
    </source>
</evidence>
<evidence type="ECO:0000256" key="2">
    <source>
        <dbReference type="ARBA" id="ARBA00022737"/>
    </source>
</evidence>
<dbReference type="Gene3D" id="1.10.1540.10">
    <property type="entry name" value="BEACH domain"/>
    <property type="match status" value="1"/>
</dbReference>
<evidence type="ECO:0000313" key="7">
    <source>
        <dbReference type="EMBL" id="CAK9107808.1"/>
    </source>
</evidence>
<feature type="region of interest" description="Disordered" evidence="4">
    <location>
        <begin position="1708"/>
        <end position="1851"/>
    </location>
</feature>
<feature type="domain" description="BEACH-type PH" evidence="6">
    <location>
        <begin position="3054"/>
        <end position="3211"/>
    </location>
</feature>
<dbReference type="SMART" id="SM01026">
    <property type="entry name" value="Beach"/>
    <property type="match status" value="1"/>
</dbReference>
<dbReference type="CDD" id="cd06071">
    <property type="entry name" value="Beach"/>
    <property type="match status" value="1"/>
</dbReference>
<feature type="compositionally biased region" description="Acidic residues" evidence="4">
    <location>
        <begin position="163"/>
        <end position="172"/>
    </location>
</feature>
<feature type="compositionally biased region" description="Pro residues" evidence="4">
    <location>
        <begin position="2956"/>
        <end position="2966"/>
    </location>
</feature>
<dbReference type="InterPro" id="IPR046851">
    <property type="entry name" value="NBCH_WD40"/>
</dbReference>
<feature type="compositionally biased region" description="Basic residues" evidence="4">
    <location>
        <begin position="1839"/>
        <end position="1851"/>
    </location>
</feature>
<dbReference type="InterPro" id="IPR011993">
    <property type="entry name" value="PH-like_dom_sf"/>
</dbReference>
<dbReference type="InterPro" id="IPR015943">
    <property type="entry name" value="WD40/YVTN_repeat-like_dom_sf"/>
</dbReference>
<dbReference type="Pfam" id="PF20426">
    <property type="entry name" value="NBCH_WD40"/>
    <property type="match status" value="1"/>
</dbReference>
<evidence type="ECO:0000256" key="1">
    <source>
        <dbReference type="ARBA" id="ARBA00022574"/>
    </source>
</evidence>
<evidence type="ECO:0000256" key="3">
    <source>
        <dbReference type="PROSITE-ProRule" id="PRU00221"/>
    </source>
</evidence>
<feature type="repeat" description="WD" evidence="3">
    <location>
        <begin position="3678"/>
        <end position="3719"/>
    </location>
</feature>
<feature type="compositionally biased region" description="Acidic residues" evidence="4">
    <location>
        <begin position="1808"/>
        <end position="1821"/>
    </location>
</feature>
<dbReference type="SUPFAM" id="SSF81837">
    <property type="entry name" value="BEACH domain"/>
    <property type="match status" value="1"/>
</dbReference>
<feature type="region of interest" description="Disordered" evidence="4">
    <location>
        <begin position="2803"/>
        <end position="2875"/>
    </location>
</feature>
<dbReference type="PROSITE" id="PS50082">
    <property type="entry name" value="WD_REPEATS_2"/>
    <property type="match status" value="2"/>
</dbReference>
<feature type="compositionally biased region" description="Basic and acidic residues" evidence="4">
    <location>
        <begin position="2934"/>
        <end position="2943"/>
    </location>
</feature>
<dbReference type="InterPro" id="IPR023362">
    <property type="entry name" value="PH-BEACH_dom"/>
</dbReference>
<dbReference type="Gene3D" id="2.130.10.10">
    <property type="entry name" value="YVTN repeat-like/Quinoprotein amine dehydrogenase"/>
    <property type="match status" value="2"/>
</dbReference>
<name>A0ABP0S628_9DINO</name>
<feature type="compositionally biased region" description="Low complexity" evidence="4">
    <location>
        <begin position="542"/>
        <end position="554"/>
    </location>
</feature>
<feature type="compositionally biased region" description="Basic and acidic residues" evidence="4">
    <location>
        <begin position="2854"/>
        <end position="2864"/>
    </location>
</feature>
<dbReference type="PROSITE" id="PS00678">
    <property type="entry name" value="WD_REPEATS_1"/>
    <property type="match status" value="1"/>
</dbReference>
<feature type="compositionally biased region" description="Acidic residues" evidence="4">
    <location>
        <begin position="1726"/>
        <end position="1738"/>
    </location>
</feature>
<feature type="compositionally biased region" description="Basic and acidic residues" evidence="4">
    <location>
        <begin position="3001"/>
        <end position="3011"/>
    </location>
</feature>
<keyword evidence="2" id="KW-0677">Repeat</keyword>
<organism evidence="7 8">
    <name type="scientific">Durusdinium trenchii</name>
    <dbReference type="NCBI Taxonomy" id="1381693"/>
    <lineage>
        <taxon>Eukaryota</taxon>
        <taxon>Sar</taxon>
        <taxon>Alveolata</taxon>
        <taxon>Dinophyceae</taxon>
        <taxon>Suessiales</taxon>
        <taxon>Symbiodiniaceae</taxon>
        <taxon>Durusdinium</taxon>
    </lineage>
</organism>
<dbReference type="InterPro" id="IPR056252">
    <property type="entry name" value="Alfy-like_Arm-like"/>
</dbReference>
<feature type="compositionally biased region" description="Acidic residues" evidence="4">
    <location>
        <begin position="145"/>
        <end position="156"/>
    </location>
</feature>
<keyword evidence="1 3" id="KW-0853">WD repeat</keyword>